<dbReference type="InterPro" id="IPR036986">
    <property type="entry name" value="S4_RNA-bd_sf"/>
</dbReference>
<sequence length="81" mass="8122">MMAKPGKATVQTITFPLEGEFIALNDLLKLAGVCDSGGAGKALVAAGEVSVDGAPESRKTAKIRAGQVVGLAGIEIRVVSA</sequence>
<evidence type="ECO:0000256" key="1">
    <source>
        <dbReference type="PROSITE-ProRule" id="PRU00182"/>
    </source>
</evidence>
<reference evidence="2 3" key="1">
    <citation type="submission" date="2020-08" db="EMBL/GenBank/DDBJ databases">
        <title>Genomic Encyclopedia of Type Strains, Phase IV (KMG-V): Genome sequencing to study the core and pangenomes of soil and plant-associated prokaryotes.</title>
        <authorList>
            <person name="Whitman W."/>
        </authorList>
    </citation>
    <scope>NUCLEOTIDE SEQUENCE [LARGE SCALE GENOMIC DNA]</scope>
    <source>
        <strain evidence="2 3">SLV-2362</strain>
    </source>
</reference>
<protein>
    <submittedName>
        <fullName evidence="2">Ribosome-associated protein</fullName>
    </submittedName>
</protein>
<keyword evidence="3" id="KW-1185">Reference proteome</keyword>
<gene>
    <name evidence="2" type="ORF">FHX61_000508</name>
</gene>
<organism evidence="2 3">
    <name type="scientific">Cupriavidus alkaliphilus</name>
    <dbReference type="NCBI Taxonomy" id="942866"/>
    <lineage>
        <taxon>Bacteria</taxon>
        <taxon>Pseudomonadati</taxon>
        <taxon>Pseudomonadota</taxon>
        <taxon>Betaproteobacteria</taxon>
        <taxon>Burkholderiales</taxon>
        <taxon>Burkholderiaceae</taxon>
        <taxon>Cupriavidus</taxon>
    </lineage>
</organism>
<dbReference type="PROSITE" id="PS50889">
    <property type="entry name" value="S4"/>
    <property type="match status" value="1"/>
</dbReference>
<accession>A0A7W4YPZ2</accession>
<dbReference type="GO" id="GO:0003723">
    <property type="term" value="F:RNA binding"/>
    <property type="evidence" value="ECO:0007669"/>
    <property type="project" value="UniProtKB-KW"/>
</dbReference>
<name>A0A7W4YPZ2_9BURK</name>
<dbReference type="Gene3D" id="3.10.290.10">
    <property type="entry name" value="RNA-binding S4 domain"/>
    <property type="match status" value="1"/>
</dbReference>
<evidence type="ECO:0000313" key="3">
    <source>
        <dbReference type="Proteomes" id="UP000578036"/>
    </source>
</evidence>
<dbReference type="Proteomes" id="UP000578036">
    <property type="component" value="Unassembled WGS sequence"/>
</dbReference>
<keyword evidence="1" id="KW-0694">RNA-binding</keyword>
<comment type="caution">
    <text evidence="2">The sequence shown here is derived from an EMBL/GenBank/DDBJ whole genome shotgun (WGS) entry which is preliminary data.</text>
</comment>
<dbReference type="EMBL" id="JACHWF010000001">
    <property type="protein sequence ID" value="MBB3005892.1"/>
    <property type="molecule type" value="Genomic_DNA"/>
</dbReference>
<evidence type="ECO:0000313" key="2">
    <source>
        <dbReference type="EMBL" id="MBB3005892.1"/>
    </source>
</evidence>
<dbReference type="AlphaFoldDB" id="A0A7W4YPZ2"/>
<proteinExistence type="predicted"/>
<dbReference type="Pfam" id="PF13275">
    <property type="entry name" value="S4_2"/>
    <property type="match status" value="1"/>
</dbReference>
<dbReference type="SUPFAM" id="SSF55174">
    <property type="entry name" value="Alpha-L RNA-binding motif"/>
    <property type="match status" value="1"/>
</dbReference>